<comment type="caution">
    <text evidence="2">The sequence shown here is derived from an EMBL/GenBank/DDBJ whole genome shotgun (WGS) entry which is preliminary data.</text>
</comment>
<dbReference type="EMBL" id="JBBHKQ010000001">
    <property type="protein sequence ID" value="MEJ5901805.1"/>
    <property type="molecule type" value="Genomic_DNA"/>
</dbReference>
<keyword evidence="2" id="KW-0808">Transferase</keyword>
<dbReference type="SUPFAM" id="SSF53335">
    <property type="entry name" value="S-adenosyl-L-methionine-dependent methyltransferases"/>
    <property type="match status" value="1"/>
</dbReference>
<dbReference type="Proteomes" id="UP001362311">
    <property type="component" value="Unassembled WGS sequence"/>
</dbReference>
<dbReference type="PANTHER" id="PTHR43861">
    <property type="entry name" value="TRANS-ACONITATE 2-METHYLTRANSFERASE-RELATED"/>
    <property type="match status" value="1"/>
</dbReference>
<evidence type="ECO:0000313" key="3">
    <source>
        <dbReference type="Proteomes" id="UP001362311"/>
    </source>
</evidence>
<accession>A0ABD5K0Z9</accession>
<sequence length="229" mass="26224">MAAAGTKLVEDVDVSRIYEKRFLDAGLARRDRVWKVLCSSFFQDRFPADGATLDLACGYGEFINNIKSAKKYAVDMNADAQQRLNKDVIFRQTPAHDLSHIPDGTLDRVFTSNFLEHLPSKEACNHVLREVLRTLKPGGKFVVLGPNIRFCYDLYWDFYDHYLELSDRSLAEGLTLNGYEVDDVIPRFLPFTMAGKQQTADFLIKAYLSMPFAWKYFGKQFLVTARKPN</sequence>
<dbReference type="AlphaFoldDB" id="A0ABD5K0Z9"/>
<gene>
    <name evidence="2" type="ORF">WIX40_17030</name>
</gene>
<dbReference type="InterPro" id="IPR013216">
    <property type="entry name" value="Methyltransf_11"/>
</dbReference>
<dbReference type="InterPro" id="IPR029063">
    <property type="entry name" value="SAM-dependent_MTases_sf"/>
</dbReference>
<dbReference type="GO" id="GO:0008168">
    <property type="term" value="F:methyltransferase activity"/>
    <property type="evidence" value="ECO:0007669"/>
    <property type="project" value="UniProtKB-KW"/>
</dbReference>
<dbReference type="Pfam" id="PF08241">
    <property type="entry name" value="Methyltransf_11"/>
    <property type="match status" value="1"/>
</dbReference>
<organism evidence="2 3">
    <name type="scientific">Ochrobactrum teleogrylli</name>
    <dbReference type="NCBI Taxonomy" id="2479765"/>
    <lineage>
        <taxon>Bacteria</taxon>
        <taxon>Pseudomonadati</taxon>
        <taxon>Pseudomonadota</taxon>
        <taxon>Alphaproteobacteria</taxon>
        <taxon>Hyphomicrobiales</taxon>
        <taxon>Brucellaceae</taxon>
        <taxon>Brucella/Ochrobactrum group</taxon>
        <taxon>Ochrobactrum</taxon>
    </lineage>
</organism>
<dbReference type="GO" id="GO:0032259">
    <property type="term" value="P:methylation"/>
    <property type="evidence" value="ECO:0007669"/>
    <property type="project" value="UniProtKB-KW"/>
</dbReference>
<keyword evidence="2" id="KW-0489">Methyltransferase</keyword>
<dbReference type="CDD" id="cd02440">
    <property type="entry name" value="AdoMet_MTases"/>
    <property type="match status" value="1"/>
</dbReference>
<name>A0ABD5K0Z9_9HYPH</name>
<protein>
    <submittedName>
        <fullName evidence="2">Class I SAM-dependent methyltransferase</fullName>
        <ecNumber evidence="2">2.1.1.-</ecNumber>
    </submittedName>
</protein>
<evidence type="ECO:0000313" key="2">
    <source>
        <dbReference type="EMBL" id="MEJ5901805.1"/>
    </source>
</evidence>
<dbReference type="RefSeq" id="WP_339440793.1">
    <property type="nucleotide sequence ID" value="NZ_JBBHKQ010000001.1"/>
</dbReference>
<reference evidence="2 3" key="1">
    <citation type="submission" date="2024-03" db="EMBL/GenBank/DDBJ databases">
        <title>Reference genomes for the five species model microbial community.</title>
        <authorList>
            <person name="Padfield D."/>
        </authorList>
    </citation>
    <scope>NUCLEOTIDE SEQUENCE [LARGE SCALE GENOMIC DNA]</scope>
    <source>
        <strain evidence="2 3">AB1</strain>
    </source>
</reference>
<proteinExistence type="predicted"/>
<dbReference type="EC" id="2.1.1.-" evidence="2"/>
<evidence type="ECO:0000259" key="1">
    <source>
        <dbReference type="Pfam" id="PF08241"/>
    </source>
</evidence>
<feature type="domain" description="Methyltransferase type 11" evidence="1">
    <location>
        <begin position="53"/>
        <end position="143"/>
    </location>
</feature>
<dbReference type="Gene3D" id="3.40.50.150">
    <property type="entry name" value="Vaccinia Virus protein VP39"/>
    <property type="match status" value="1"/>
</dbReference>